<reference evidence="1 2" key="1">
    <citation type="journal article" date="2019" name="Microorganisms">
        <title>Genome Insights into the Novel Species Microvirga brassicacearum, a Rapeseed Endophyte with Biotechnological Potential.</title>
        <authorList>
            <person name="Jimenez-Gomez A."/>
            <person name="Saati-Santamaria Z."/>
            <person name="Igual J.M."/>
            <person name="Rivas R."/>
            <person name="Mateos P.F."/>
            <person name="Garcia-Fraile P."/>
        </authorList>
    </citation>
    <scope>NUCLEOTIDE SEQUENCE [LARGE SCALE GENOMIC DNA]</scope>
    <source>
        <strain evidence="1 2">CDVBN77</strain>
    </source>
</reference>
<gene>
    <name evidence="1" type="ORF">FEZ63_02865</name>
</gene>
<protein>
    <submittedName>
        <fullName evidence="1">Baseplate J protein</fullName>
    </submittedName>
</protein>
<organism evidence="1 2">
    <name type="scientific">Microvirga brassicacearum</name>
    <dbReference type="NCBI Taxonomy" id="2580413"/>
    <lineage>
        <taxon>Bacteria</taxon>
        <taxon>Pseudomonadati</taxon>
        <taxon>Pseudomonadota</taxon>
        <taxon>Alphaproteobacteria</taxon>
        <taxon>Hyphomicrobiales</taxon>
        <taxon>Methylobacteriaceae</taxon>
        <taxon>Microvirga</taxon>
    </lineage>
</organism>
<dbReference type="Proteomes" id="UP000325684">
    <property type="component" value="Unassembled WGS sequence"/>
</dbReference>
<dbReference type="AlphaFoldDB" id="A0A5N3PH50"/>
<dbReference type="OrthoDB" id="9793802at2"/>
<comment type="caution">
    <text evidence="1">The sequence shown here is derived from an EMBL/GenBank/DDBJ whole genome shotgun (WGS) entry which is preliminary data.</text>
</comment>
<keyword evidence="2" id="KW-1185">Reference proteome</keyword>
<dbReference type="InterPro" id="IPR014507">
    <property type="entry name" value="Baseplate_assembly_J_pred"/>
</dbReference>
<proteinExistence type="predicted"/>
<dbReference type="RefSeq" id="WP_150942123.1">
    <property type="nucleotide sequence ID" value="NZ_VCMV01000003.1"/>
</dbReference>
<evidence type="ECO:0000313" key="1">
    <source>
        <dbReference type="EMBL" id="KAB0269066.1"/>
    </source>
</evidence>
<accession>A0A5N3PH50</accession>
<sequence length="285" mass="30873">MADSTLYDLSAFPEPQIIEEVSLETTVGLMTGDLVALFPDLVGVAGLESEPSQKNIQVVAFRKAILEARMNDVVKSNLLAFAVGTDLDNLAVFYDVIRMNDEGDDRLRKRVVLEIQGRSTGGTAPRYRAVAMKSSLRVQDVVVYREGTDPTIYVAVYSIDNNGVADEALLETVRTAVNDASVRMVNDTIIVKAAIFTVINISANVWLLPESPDSLIGTMPATLRSTWAAETGLGFDLARAWIGARLMRPGIQRVDVLTPVDNVVASPNEAIAIGTVTLNNMGRAY</sequence>
<dbReference type="PIRSF" id="PIRSF020481">
    <property type="entry name" value="BAP"/>
    <property type="match status" value="1"/>
</dbReference>
<evidence type="ECO:0000313" key="2">
    <source>
        <dbReference type="Proteomes" id="UP000325684"/>
    </source>
</evidence>
<name>A0A5N3PH50_9HYPH</name>
<dbReference type="EMBL" id="VCMV01000003">
    <property type="protein sequence ID" value="KAB0269066.1"/>
    <property type="molecule type" value="Genomic_DNA"/>
</dbReference>